<evidence type="ECO:0000313" key="2">
    <source>
        <dbReference type="EMBL" id="SCU76985.1"/>
    </source>
</evidence>
<dbReference type="AlphaFoldDB" id="A0A1K0JCW1"/>
<dbReference type="EMBL" id="FMSH01000279">
    <property type="protein sequence ID" value="SCU76985.1"/>
    <property type="molecule type" value="Genomic_DNA"/>
</dbReference>
<evidence type="ECO:0000259" key="1">
    <source>
        <dbReference type="Pfam" id="PF06850"/>
    </source>
</evidence>
<gene>
    <name evidence="2" type="primary">phaZ</name>
    <name evidence="2" type="ORF">CNECB9_350044</name>
</gene>
<dbReference type="PANTHER" id="PTHR36837:SF4">
    <property type="entry name" value="BLR0908 PROTEIN"/>
    <property type="match status" value="1"/>
</dbReference>
<accession>A0A1K0JCW1</accession>
<dbReference type="SUPFAM" id="SSF53474">
    <property type="entry name" value="alpha/beta-Hydrolases"/>
    <property type="match status" value="1"/>
</dbReference>
<proteinExistence type="predicted"/>
<keyword evidence="2" id="KW-0378">Hydrolase</keyword>
<dbReference type="EC" id="3.1.1.75" evidence="2"/>
<protein>
    <submittedName>
        <fullName evidence="2">Intracellular poly(3-hydroxybutyrate) depolymerase</fullName>
        <ecNumber evidence="2">3.1.1.75</ecNumber>
    </submittedName>
</protein>
<feature type="domain" description="PHB de-polymerase C-terminal" evidence="1">
    <location>
        <begin position="205"/>
        <end position="405"/>
    </location>
</feature>
<reference evidence="2" key="1">
    <citation type="submission" date="2016-09" db="EMBL/GenBank/DDBJ databases">
        <authorList>
            <person name="Capua I."/>
            <person name="De Benedictis P."/>
            <person name="Joannis T."/>
            <person name="Lombin L.H."/>
            <person name="Cattoli G."/>
        </authorList>
    </citation>
    <scope>NUCLEOTIDE SEQUENCE</scope>
    <source>
        <strain evidence="2">B9</strain>
    </source>
</reference>
<dbReference type="InterPro" id="IPR029058">
    <property type="entry name" value="AB_hydrolase_fold"/>
</dbReference>
<organism evidence="2">
    <name type="scientific">Cupriavidus necator</name>
    <name type="common">Alcaligenes eutrophus</name>
    <name type="synonym">Ralstonia eutropha</name>
    <dbReference type="NCBI Taxonomy" id="106590"/>
    <lineage>
        <taxon>Bacteria</taxon>
        <taxon>Pseudomonadati</taxon>
        <taxon>Pseudomonadota</taxon>
        <taxon>Betaproteobacteria</taxon>
        <taxon>Burkholderiales</taxon>
        <taxon>Burkholderiaceae</taxon>
        <taxon>Cupriavidus</taxon>
    </lineage>
</organism>
<dbReference type="InterPro" id="IPR010915">
    <property type="entry name" value="PHB_depoly_PhaZ"/>
</dbReference>
<dbReference type="RefSeq" id="WP_422696048.1">
    <property type="nucleotide sequence ID" value="NZ_FMSH01000279.1"/>
</dbReference>
<name>A0A1K0JCW1_CUPNE</name>
<dbReference type="PANTHER" id="PTHR36837">
    <property type="entry name" value="POLY(3-HYDROXYALKANOATE) POLYMERASE SUBUNIT PHAC"/>
    <property type="match status" value="1"/>
</dbReference>
<dbReference type="Pfam" id="PF06850">
    <property type="entry name" value="PHB_depo_C"/>
    <property type="match status" value="1"/>
</dbReference>
<sequence length="407" mass="45158">MALYALRELTLQSLGPLGAMIEAGYRAVNFWGESVAWLPGLREADAALQLFTRLTKAYGKPRFEIDEVFVRGQPVAVTETALIEEPFCRLLHFRKDMSDPGPRVLLVAPLSGHYATLLRPTVEALLPGHDVYITDWADARLVPLDAGHFDLGCYVDYLKKFLRYLGAGTHIVAVCQPGVPVLCAVAQMAEDNEQVQPRSMTLIAAPIDTRVSPTAVDQFAQQYSLAWFEANVIERVPAGYPGNGRRVYPGFLQLAGFVSMNVAHHAGAHVDFYRHLVDGRQSEAARHRKFYDEYNAVLDVPAEYYLETIQKVFLEHHLCRGCMEVGQRRVYPEAIANVSLLTIEGSEDDITGRGQTEAAHALCAGLAADRKEHLVVDGVGHYGTFAGQRFRQSILPAMTQFIQRCAD</sequence>
<dbReference type="PIRSF" id="PIRSF020818">
    <property type="entry name" value="PHB_depoly_PhaZ"/>
    <property type="match status" value="1"/>
</dbReference>
<dbReference type="InterPro" id="IPR051321">
    <property type="entry name" value="PHA/PHB_synthase"/>
</dbReference>
<dbReference type="GO" id="GO:0050526">
    <property type="term" value="F:poly(3-hydroxybutyrate) depolymerase activity"/>
    <property type="evidence" value="ECO:0007669"/>
    <property type="project" value="UniProtKB-EC"/>
</dbReference>
<dbReference type="InterPro" id="IPR009656">
    <property type="entry name" value="PHB_depo_C"/>
</dbReference>
<dbReference type="NCBIfam" id="TIGR01849">
    <property type="entry name" value="PHB_depoly_PhaZ"/>
    <property type="match status" value="1"/>
</dbReference>
<dbReference type="Gene3D" id="3.40.50.1820">
    <property type="entry name" value="alpha/beta hydrolase"/>
    <property type="match status" value="1"/>
</dbReference>